<keyword evidence="2 7" id="KW-0732">Signal</keyword>
<keyword evidence="9" id="KW-1185">Reference proteome</keyword>
<gene>
    <name evidence="8" type="ORF">ACFFSY_28685</name>
</gene>
<feature type="chain" id="PRO_5045296801" evidence="7">
    <location>
        <begin position="24"/>
        <end position="565"/>
    </location>
</feature>
<sequence length="565" mass="63190">MKKTRQPLLASAALILALTGALAGCTDSGSGGTGKNENGSKPVNASKAGNGSEAKPNSSDRWELGSEPLEFSLYGHYSWHDFPEWESKQIGKLVKELKNVSITSIAAAGNHEQLLATMMSSDDLTDVIWTDRDHRELERLRKAGKLVPLDGYLDKYPNLKTWIGEKELDLLRSEDGKLYQFPNWYTNKPTGTAGYVVNKKIYEELGSPKLETTDDLYAYLKQVKGKYGDDIVPLDVDRAVDIQGMGVLYSAFKENAIYFSFNDQMQGVVDGDKISSLLTDPTFRESQKYVAKLYREKLISQDAFTQTQDQVKEKLMNGKVAVYTGANVTKLADAAHQELTKKDPNAGYFMIWPIHKPGLDKNKIFTSHYFTVGWNVAAITTAAKDPEKIFAFLDWYTGPEGMTLQFFGPEGGNWQGFDENQMPIFTDKYDPANVAAWQAESEIFQFVGNSSYIDKVKVKLQDVLPDAKKSWVTKYQSEITWPTSYKATELTGLIPDPDSELGTISQSFGDLFDLAFAQSAMAKNDQEVDDILDKAEAEAEKFGYGKLLEYRTEQWKKNKATLGIE</sequence>
<protein>
    <submittedName>
        <fullName evidence="8">Extracellular solute-binding protein</fullName>
    </submittedName>
</protein>
<dbReference type="SUPFAM" id="SSF53850">
    <property type="entry name" value="Periplasmic binding protein-like II"/>
    <property type="match status" value="1"/>
</dbReference>
<organism evidence="8 9">
    <name type="scientific">Paenibacillus aurantiacus</name>
    <dbReference type="NCBI Taxonomy" id="1936118"/>
    <lineage>
        <taxon>Bacteria</taxon>
        <taxon>Bacillati</taxon>
        <taxon>Bacillota</taxon>
        <taxon>Bacilli</taxon>
        <taxon>Bacillales</taxon>
        <taxon>Paenibacillaceae</taxon>
        <taxon>Paenibacillus</taxon>
    </lineage>
</organism>
<evidence type="ECO:0000256" key="2">
    <source>
        <dbReference type="ARBA" id="ARBA00022729"/>
    </source>
</evidence>
<evidence type="ECO:0000256" key="7">
    <source>
        <dbReference type="SAM" id="SignalP"/>
    </source>
</evidence>
<dbReference type="PROSITE" id="PS51257">
    <property type="entry name" value="PROKAR_LIPOPROTEIN"/>
    <property type="match status" value="1"/>
</dbReference>
<evidence type="ECO:0000256" key="4">
    <source>
        <dbReference type="ARBA" id="ARBA00023139"/>
    </source>
</evidence>
<dbReference type="InterPro" id="IPR050490">
    <property type="entry name" value="Bact_solute-bd_prot1"/>
</dbReference>
<evidence type="ECO:0000313" key="8">
    <source>
        <dbReference type="EMBL" id="MFB9329937.1"/>
    </source>
</evidence>
<name>A0ABV5KXH5_9BACL</name>
<reference evidence="8 9" key="1">
    <citation type="submission" date="2024-09" db="EMBL/GenBank/DDBJ databases">
        <authorList>
            <person name="Sun Q."/>
            <person name="Mori K."/>
        </authorList>
    </citation>
    <scope>NUCLEOTIDE SEQUENCE [LARGE SCALE GENOMIC DNA]</scope>
    <source>
        <strain evidence="8 9">TISTR 2452</strain>
    </source>
</reference>
<dbReference type="RefSeq" id="WP_377500663.1">
    <property type="nucleotide sequence ID" value="NZ_JBHMDO010000047.1"/>
</dbReference>
<keyword evidence="5" id="KW-0449">Lipoprotein</keyword>
<comment type="caution">
    <text evidence="8">The sequence shown here is derived from an EMBL/GenBank/DDBJ whole genome shotgun (WGS) entry which is preliminary data.</text>
</comment>
<feature type="compositionally biased region" description="Polar residues" evidence="6">
    <location>
        <begin position="35"/>
        <end position="57"/>
    </location>
</feature>
<evidence type="ECO:0000313" key="9">
    <source>
        <dbReference type="Proteomes" id="UP001589747"/>
    </source>
</evidence>
<dbReference type="PANTHER" id="PTHR43649">
    <property type="entry name" value="ARABINOSE-BINDING PROTEIN-RELATED"/>
    <property type="match status" value="1"/>
</dbReference>
<evidence type="ECO:0000256" key="6">
    <source>
        <dbReference type="SAM" id="MobiDB-lite"/>
    </source>
</evidence>
<dbReference type="EMBL" id="JBHMDO010000047">
    <property type="protein sequence ID" value="MFB9329937.1"/>
    <property type="molecule type" value="Genomic_DNA"/>
</dbReference>
<keyword evidence="1" id="KW-1003">Cell membrane</keyword>
<evidence type="ECO:0000256" key="1">
    <source>
        <dbReference type="ARBA" id="ARBA00022475"/>
    </source>
</evidence>
<accession>A0ABV5KXH5</accession>
<feature type="region of interest" description="Disordered" evidence="6">
    <location>
        <begin position="27"/>
        <end position="61"/>
    </location>
</feature>
<dbReference type="Proteomes" id="UP001589747">
    <property type="component" value="Unassembled WGS sequence"/>
</dbReference>
<keyword evidence="4" id="KW-0564">Palmitate</keyword>
<proteinExistence type="predicted"/>
<keyword evidence="3" id="KW-0472">Membrane</keyword>
<dbReference type="InterPro" id="IPR006059">
    <property type="entry name" value="SBP"/>
</dbReference>
<evidence type="ECO:0000256" key="5">
    <source>
        <dbReference type="ARBA" id="ARBA00023288"/>
    </source>
</evidence>
<dbReference type="PANTHER" id="PTHR43649:SF33">
    <property type="entry name" value="POLYGALACTURONAN_RHAMNOGALACTURONAN-BINDING PROTEIN YTCQ"/>
    <property type="match status" value="1"/>
</dbReference>
<dbReference type="Gene3D" id="3.40.190.10">
    <property type="entry name" value="Periplasmic binding protein-like II"/>
    <property type="match status" value="2"/>
</dbReference>
<dbReference type="Pfam" id="PF01547">
    <property type="entry name" value="SBP_bac_1"/>
    <property type="match status" value="1"/>
</dbReference>
<evidence type="ECO:0000256" key="3">
    <source>
        <dbReference type="ARBA" id="ARBA00023136"/>
    </source>
</evidence>
<feature type="signal peptide" evidence="7">
    <location>
        <begin position="1"/>
        <end position="23"/>
    </location>
</feature>